<feature type="binding site" evidence="10">
    <location>
        <begin position="176"/>
        <end position="180"/>
    </location>
    <ligand>
        <name>pyridoxal 5'-phosphate</name>
        <dbReference type="ChEBI" id="CHEBI:597326"/>
    </ligand>
</feature>
<evidence type="ECO:0000256" key="8">
    <source>
        <dbReference type="ARBA" id="ARBA00023192"/>
    </source>
</evidence>
<dbReference type="Pfam" id="PF00291">
    <property type="entry name" value="PALP"/>
    <property type="match status" value="1"/>
</dbReference>
<dbReference type="InterPro" id="IPR050214">
    <property type="entry name" value="Cys_Synth/Cystath_Beta-Synth"/>
</dbReference>
<keyword evidence="8" id="KW-0198">Cysteine biosynthesis</keyword>
<evidence type="ECO:0000256" key="1">
    <source>
        <dbReference type="ARBA" id="ARBA00001933"/>
    </source>
</evidence>
<comment type="catalytic activity">
    <reaction evidence="9">
        <text>O-acetyl-L-serine + hydrogen sulfide = L-cysteine + acetate</text>
        <dbReference type="Rhea" id="RHEA:14829"/>
        <dbReference type="ChEBI" id="CHEBI:29919"/>
        <dbReference type="ChEBI" id="CHEBI:30089"/>
        <dbReference type="ChEBI" id="CHEBI:35235"/>
        <dbReference type="ChEBI" id="CHEBI:58340"/>
        <dbReference type="EC" id="2.5.1.47"/>
    </reaction>
</comment>
<evidence type="ECO:0000256" key="7">
    <source>
        <dbReference type="ARBA" id="ARBA00022898"/>
    </source>
</evidence>
<dbReference type="AlphaFoldDB" id="A0A1M6K255"/>
<sequence length="297" mass="32473">MSAQNISDLIGNTPLVRVLLPEIPDHVEIYGKLEGNNPGGSVKDRPAFFMINEALKRGEITRETKLVEATSGNTGIALAMVAASFDMDITLVMPENSTQERIDTMTAYGAKVVLTPEEGTIELSRTIADEMVEKEGYVMLNQFANDDNYHAHYNTTGPEIWKDTEGKVTHFVSSMGTTGTIMGNSMYLKEQNKDIQIIGVQPQEGDSIPGIRKWSPEFLPEIYDDARVDEILYVSKEQAVIMTKRLAKETGILAGMSSGGAMHSAVALAKTLTEPATIVSIICDRGDRYLSSGLFSD</sequence>
<dbReference type="Gene3D" id="3.40.50.1100">
    <property type="match status" value="2"/>
</dbReference>
<dbReference type="RefSeq" id="WP_073118977.1">
    <property type="nucleotide sequence ID" value="NZ_FRAA01000001.1"/>
</dbReference>
<gene>
    <name evidence="13" type="ORF">SAMN04488028_101415</name>
</gene>
<dbReference type="GO" id="GO:0004124">
    <property type="term" value="F:cysteine synthase activity"/>
    <property type="evidence" value="ECO:0007669"/>
    <property type="project" value="UniProtKB-EC"/>
</dbReference>
<dbReference type="PANTHER" id="PTHR10314">
    <property type="entry name" value="CYSTATHIONINE BETA-SYNTHASE"/>
    <property type="match status" value="1"/>
</dbReference>
<dbReference type="CDD" id="cd01561">
    <property type="entry name" value="CBS_like"/>
    <property type="match status" value="1"/>
</dbReference>
<dbReference type="SUPFAM" id="SSF53686">
    <property type="entry name" value="Tryptophan synthase beta subunit-like PLP-dependent enzymes"/>
    <property type="match status" value="1"/>
</dbReference>
<evidence type="ECO:0000256" key="4">
    <source>
        <dbReference type="ARBA" id="ARBA00012681"/>
    </source>
</evidence>
<evidence type="ECO:0000259" key="12">
    <source>
        <dbReference type="Pfam" id="PF00291"/>
    </source>
</evidence>
<evidence type="ECO:0000256" key="11">
    <source>
        <dbReference type="PIRSR" id="PIRSR605856-51"/>
    </source>
</evidence>
<evidence type="ECO:0000256" key="9">
    <source>
        <dbReference type="ARBA" id="ARBA00047931"/>
    </source>
</evidence>
<comment type="pathway">
    <text evidence="2">Amino-acid biosynthesis; L-cysteine biosynthesis; L-cysteine from L-serine: step 2/2.</text>
</comment>
<dbReference type="NCBIfam" id="TIGR01136">
    <property type="entry name" value="cysKM"/>
    <property type="match status" value="1"/>
</dbReference>
<dbReference type="EC" id="2.5.1.47" evidence="4"/>
<evidence type="ECO:0000256" key="6">
    <source>
        <dbReference type="ARBA" id="ARBA00022679"/>
    </source>
</evidence>
<name>A0A1M6K255_REIAG</name>
<evidence type="ECO:0000256" key="3">
    <source>
        <dbReference type="ARBA" id="ARBA00007103"/>
    </source>
</evidence>
<feature type="binding site" evidence="10">
    <location>
        <position position="257"/>
    </location>
    <ligand>
        <name>pyridoxal 5'-phosphate</name>
        <dbReference type="ChEBI" id="CHEBI:597326"/>
    </ligand>
</feature>
<comment type="similarity">
    <text evidence="3">Belongs to the cysteine synthase/cystathionine beta-synthase family.</text>
</comment>
<evidence type="ECO:0000313" key="14">
    <source>
        <dbReference type="Proteomes" id="UP000184474"/>
    </source>
</evidence>
<evidence type="ECO:0000256" key="5">
    <source>
        <dbReference type="ARBA" id="ARBA00022605"/>
    </source>
</evidence>
<organism evidence="13 14">
    <name type="scientific">Reichenbachiella agariperforans</name>
    <dbReference type="NCBI Taxonomy" id="156994"/>
    <lineage>
        <taxon>Bacteria</taxon>
        <taxon>Pseudomonadati</taxon>
        <taxon>Bacteroidota</taxon>
        <taxon>Cytophagia</taxon>
        <taxon>Cytophagales</taxon>
        <taxon>Reichenbachiellaceae</taxon>
        <taxon>Reichenbachiella</taxon>
    </lineage>
</organism>
<feature type="modified residue" description="N6-(pyridoxal phosphate)lysine" evidence="11">
    <location>
        <position position="43"/>
    </location>
</feature>
<feature type="domain" description="Tryptophan synthase beta chain-like PALP" evidence="12">
    <location>
        <begin position="6"/>
        <end position="284"/>
    </location>
</feature>
<dbReference type="NCBIfam" id="NF008735">
    <property type="entry name" value="PRK11761.1"/>
    <property type="match status" value="1"/>
</dbReference>
<proteinExistence type="inferred from homology"/>
<protein>
    <recommendedName>
        <fullName evidence="4">cysteine synthase</fullName>
        <ecNumber evidence="4">2.5.1.47</ecNumber>
    </recommendedName>
</protein>
<evidence type="ECO:0000256" key="2">
    <source>
        <dbReference type="ARBA" id="ARBA00004962"/>
    </source>
</evidence>
<dbReference type="InterPro" id="IPR001216">
    <property type="entry name" value="P-phosphate_BS"/>
</dbReference>
<dbReference type="PROSITE" id="PS00901">
    <property type="entry name" value="CYS_SYNTHASE"/>
    <property type="match status" value="1"/>
</dbReference>
<keyword evidence="5" id="KW-0028">Amino-acid biosynthesis</keyword>
<dbReference type="InterPro" id="IPR005856">
    <property type="entry name" value="Cys_synth"/>
</dbReference>
<keyword evidence="7 10" id="KW-0663">Pyridoxal phosphate</keyword>
<dbReference type="FunFam" id="3.40.50.1100:FF:000006">
    <property type="entry name" value="Cysteine synthase"/>
    <property type="match status" value="1"/>
</dbReference>
<reference evidence="14" key="1">
    <citation type="submission" date="2016-11" db="EMBL/GenBank/DDBJ databases">
        <authorList>
            <person name="Varghese N."/>
            <person name="Submissions S."/>
        </authorList>
    </citation>
    <scope>NUCLEOTIDE SEQUENCE [LARGE SCALE GENOMIC DNA]</scope>
    <source>
        <strain evidence="14">DSM 26134</strain>
    </source>
</reference>
<keyword evidence="6" id="KW-0808">Transferase</keyword>
<dbReference type="STRING" id="156994.SAMN04488028_101415"/>
<dbReference type="UniPathway" id="UPA00136">
    <property type="reaction ID" value="UER00200"/>
</dbReference>
<comment type="cofactor">
    <cofactor evidence="1 10">
        <name>pyridoxal 5'-phosphate</name>
        <dbReference type="ChEBI" id="CHEBI:597326"/>
    </cofactor>
</comment>
<dbReference type="InterPro" id="IPR036052">
    <property type="entry name" value="TrpB-like_PALP_sf"/>
</dbReference>
<evidence type="ECO:0000313" key="13">
    <source>
        <dbReference type="EMBL" id="SHJ52985.1"/>
    </source>
</evidence>
<dbReference type="EMBL" id="FRAA01000001">
    <property type="protein sequence ID" value="SHJ52985.1"/>
    <property type="molecule type" value="Genomic_DNA"/>
</dbReference>
<evidence type="ECO:0000256" key="10">
    <source>
        <dbReference type="PIRSR" id="PIRSR605856-50"/>
    </source>
</evidence>
<accession>A0A1M6K255</accession>
<dbReference type="Proteomes" id="UP000184474">
    <property type="component" value="Unassembled WGS sequence"/>
</dbReference>
<dbReference type="GO" id="GO:0006535">
    <property type="term" value="P:cysteine biosynthetic process from serine"/>
    <property type="evidence" value="ECO:0007669"/>
    <property type="project" value="InterPro"/>
</dbReference>
<dbReference type="InterPro" id="IPR001926">
    <property type="entry name" value="TrpB-like_PALP"/>
</dbReference>
<feature type="binding site" evidence="10">
    <location>
        <position position="73"/>
    </location>
    <ligand>
        <name>pyridoxal 5'-phosphate</name>
        <dbReference type="ChEBI" id="CHEBI:597326"/>
    </ligand>
</feature>
<keyword evidence="14" id="KW-1185">Reference proteome</keyword>